<dbReference type="Proteomes" id="UP001597168">
    <property type="component" value="Unassembled WGS sequence"/>
</dbReference>
<dbReference type="Gene3D" id="3.30.750.24">
    <property type="entry name" value="STAS domain"/>
    <property type="match status" value="1"/>
</dbReference>
<feature type="domain" description="STAS" evidence="3">
    <location>
        <begin position="11"/>
        <end position="120"/>
    </location>
</feature>
<comment type="similarity">
    <text evidence="1 2">Belongs to the anti-sigma-factor antagonist family.</text>
</comment>
<protein>
    <recommendedName>
        <fullName evidence="2">Anti-sigma factor antagonist</fullName>
    </recommendedName>
</protein>
<accession>A0ABW3QQZ9</accession>
<dbReference type="InterPro" id="IPR003658">
    <property type="entry name" value="Anti-sigma_ant"/>
</dbReference>
<dbReference type="CDD" id="cd07043">
    <property type="entry name" value="STAS_anti-anti-sigma_factors"/>
    <property type="match status" value="1"/>
</dbReference>
<sequence>MSEQVEVAAHIQVETVRRHGVTVIRVEGEIDMLTCDEVRGEVIEGLTEPTEVLVLDLTGVTFFGSVGLSMLIEARHRAELRDIRFAVAADQRAVLGPMTETGIDGLVVLRADVTEAAAAARARSAA</sequence>
<name>A0ABW3QQZ9_9PSEU</name>
<dbReference type="PANTHER" id="PTHR33495:SF2">
    <property type="entry name" value="ANTI-SIGMA FACTOR ANTAGONIST TM_1081-RELATED"/>
    <property type="match status" value="1"/>
</dbReference>
<keyword evidence="5" id="KW-1185">Reference proteome</keyword>
<dbReference type="SUPFAM" id="SSF52091">
    <property type="entry name" value="SpoIIaa-like"/>
    <property type="match status" value="1"/>
</dbReference>
<dbReference type="EMBL" id="JBHTLK010000024">
    <property type="protein sequence ID" value="MFD1147001.1"/>
    <property type="molecule type" value="Genomic_DNA"/>
</dbReference>
<proteinExistence type="inferred from homology"/>
<dbReference type="RefSeq" id="WP_380721721.1">
    <property type="nucleotide sequence ID" value="NZ_JBHTLK010000024.1"/>
</dbReference>
<dbReference type="NCBIfam" id="TIGR00377">
    <property type="entry name" value="ant_ant_sig"/>
    <property type="match status" value="1"/>
</dbReference>
<dbReference type="PROSITE" id="PS50801">
    <property type="entry name" value="STAS"/>
    <property type="match status" value="1"/>
</dbReference>
<dbReference type="InterPro" id="IPR036513">
    <property type="entry name" value="STAS_dom_sf"/>
</dbReference>
<reference evidence="5" key="1">
    <citation type="journal article" date="2019" name="Int. J. Syst. Evol. Microbiol.">
        <title>The Global Catalogue of Microorganisms (GCM) 10K type strain sequencing project: providing services to taxonomists for standard genome sequencing and annotation.</title>
        <authorList>
            <consortium name="The Broad Institute Genomics Platform"/>
            <consortium name="The Broad Institute Genome Sequencing Center for Infectious Disease"/>
            <person name="Wu L."/>
            <person name="Ma J."/>
        </authorList>
    </citation>
    <scope>NUCLEOTIDE SEQUENCE [LARGE SCALE GENOMIC DNA]</scope>
    <source>
        <strain evidence="5">CCUG 60214</strain>
    </source>
</reference>
<evidence type="ECO:0000256" key="1">
    <source>
        <dbReference type="ARBA" id="ARBA00009013"/>
    </source>
</evidence>
<evidence type="ECO:0000313" key="5">
    <source>
        <dbReference type="Proteomes" id="UP001597168"/>
    </source>
</evidence>
<evidence type="ECO:0000259" key="3">
    <source>
        <dbReference type="PROSITE" id="PS50801"/>
    </source>
</evidence>
<dbReference type="InterPro" id="IPR002645">
    <property type="entry name" value="STAS_dom"/>
</dbReference>
<dbReference type="PANTHER" id="PTHR33495">
    <property type="entry name" value="ANTI-SIGMA FACTOR ANTAGONIST TM_1081-RELATED-RELATED"/>
    <property type="match status" value="1"/>
</dbReference>
<dbReference type="Pfam" id="PF01740">
    <property type="entry name" value="STAS"/>
    <property type="match status" value="1"/>
</dbReference>
<evidence type="ECO:0000256" key="2">
    <source>
        <dbReference type="RuleBase" id="RU003749"/>
    </source>
</evidence>
<gene>
    <name evidence="4" type="ORF">ACFQ3T_07680</name>
</gene>
<comment type="caution">
    <text evidence="4">The sequence shown here is derived from an EMBL/GenBank/DDBJ whole genome shotgun (WGS) entry which is preliminary data.</text>
</comment>
<evidence type="ECO:0000313" key="4">
    <source>
        <dbReference type="EMBL" id="MFD1147001.1"/>
    </source>
</evidence>
<organism evidence="4 5">
    <name type="scientific">Saccharothrix hoggarensis</name>
    <dbReference type="NCBI Taxonomy" id="913853"/>
    <lineage>
        <taxon>Bacteria</taxon>
        <taxon>Bacillati</taxon>
        <taxon>Actinomycetota</taxon>
        <taxon>Actinomycetes</taxon>
        <taxon>Pseudonocardiales</taxon>
        <taxon>Pseudonocardiaceae</taxon>
        <taxon>Saccharothrix</taxon>
    </lineage>
</organism>